<gene>
    <name evidence="1" type="ORF">BQ8794_240119</name>
</gene>
<keyword evidence="2" id="KW-1185">Reference proteome</keyword>
<dbReference type="AlphaFoldDB" id="A0A1R3V7P4"/>
<accession>A0A1R3V7P4</accession>
<protein>
    <submittedName>
        <fullName evidence="1">Uncharacterized protein</fullName>
    </submittedName>
</protein>
<reference evidence="2" key="1">
    <citation type="submission" date="2017-01" db="EMBL/GenBank/DDBJ databases">
        <authorList>
            <person name="Brunel B."/>
        </authorList>
    </citation>
    <scope>NUCLEOTIDE SEQUENCE [LARGE SCALE GENOMIC DNA]</scope>
</reference>
<evidence type="ECO:0000313" key="1">
    <source>
        <dbReference type="EMBL" id="SIT55912.1"/>
    </source>
</evidence>
<proteinExistence type="predicted"/>
<dbReference type="STRING" id="1631249.BQ8794_240119"/>
<dbReference type="EMBL" id="FTPD01000017">
    <property type="protein sequence ID" value="SIT55912.1"/>
    <property type="molecule type" value="Genomic_DNA"/>
</dbReference>
<sequence>MLVLWEMTAEKRVSLPCKKGSKAYDRIRLVPVPIVDACLSSRRIGNESYSVSRSCEEPQA</sequence>
<evidence type="ECO:0000313" key="2">
    <source>
        <dbReference type="Proteomes" id="UP000188388"/>
    </source>
</evidence>
<dbReference type="Proteomes" id="UP000188388">
    <property type="component" value="Unassembled WGS sequence"/>
</dbReference>
<organism evidence="1 2">
    <name type="scientific">Mesorhizobium prunaredense</name>
    <dbReference type="NCBI Taxonomy" id="1631249"/>
    <lineage>
        <taxon>Bacteria</taxon>
        <taxon>Pseudomonadati</taxon>
        <taxon>Pseudomonadota</taxon>
        <taxon>Alphaproteobacteria</taxon>
        <taxon>Hyphomicrobiales</taxon>
        <taxon>Phyllobacteriaceae</taxon>
        <taxon>Mesorhizobium</taxon>
    </lineage>
</organism>
<name>A0A1R3V7P4_9HYPH</name>